<feature type="compositionally biased region" description="Basic and acidic residues" evidence="1">
    <location>
        <begin position="63"/>
        <end position="74"/>
    </location>
</feature>
<feature type="region of interest" description="Disordered" evidence="1">
    <location>
        <begin position="50"/>
        <end position="74"/>
    </location>
</feature>
<evidence type="ECO:0000313" key="3">
    <source>
        <dbReference type="Proteomes" id="UP001085076"/>
    </source>
</evidence>
<protein>
    <submittedName>
        <fullName evidence="2">Uncharacterized protein</fullName>
    </submittedName>
</protein>
<evidence type="ECO:0000256" key="1">
    <source>
        <dbReference type="SAM" id="MobiDB-lite"/>
    </source>
</evidence>
<evidence type="ECO:0000313" key="2">
    <source>
        <dbReference type="EMBL" id="KAJ0961546.1"/>
    </source>
</evidence>
<sequence>MDGGAQLQKPSLKRPGTSACPRISLGRSVSCHASGLSQRKKVKFADMAKVHQENSRKQSLPLSEERAHVPNTKRPVDEVKTLEYKSFKRLTRRNWS</sequence>
<dbReference type="AlphaFoldDB" id="A0A9D5H384"/>
<name>A0A9D5H384_9LILI</name>
<proteinExistence type="predicted"/>
<feature type="region of interest" description="Disordered" evidence="1">
    <location>
        <begin position="1"/>
        <end position="20"/>
    </location>
</feature>
<accession>A0A9D5H384</accession>
<gene>
    <name evidence="2" type="ORF">J5N97_001531</name>
</gene>
<reference evidence="2 3" key="1">
    <citation type="journal article" date="2022" name="Hortic Res">
        <title>The genome of Dioscorea zingiberensis sheds light on the biosynthesis, origin and evolution of the medicinally important diosgenin saponins.</title>
        <authorList>
            <person name="Li Y."/>
            <person name="Tan C."/>
            <person name="Li Z."/>
            <person name="Guo J."/>
            <person name="Li S."/>
            <person name="Chen X."/>
            <person name="Wang C."/>
            <person name="Dai X."/>
            <person name="Yang H."/>
            <person name="Song W."/>
            <person name="Hou L."/>
            <person name="Xu J."/>
            <person name="Tong Z."/>
            <person name="Xu A."/>
            <person name="Yuan X."/>
            <person name="Wang W."/>
            <person name="Yang Q."/>
            <person name="Chen L."/>
            <person name="Sun Z."/>
            <person name="Wang K."/>
            <person name="Pan B."/>
            <person name="Chen J."/>
            <person name="Bao Y."/>
            <person name="Liu F."/>
            <person name="Qi X."/>
            <person name="Gang D.R."/>
            <person name="Wen J."/>
            <person name="Li J."/>
        </authorList>
    </citation>
    <scope>NUCLEOTIDE SEQUENCE [LARGE SCALE GENOMIC DNA]</scope>
    <source>
        <strain evidence="2">Dzin_1.0</strain>
    </source>
</reference>
<dbReference type="EMBL" id="JAGGNH010000016">
    <property type="protein sequence ID" value="KAJ0961546.1"/>
    <property type="molecule type" value="Genomic_DNA"/>
</dbReference>
<comment type="caution">
    <text evidence="2">The sequence shown here is derived from an EMBL/GenBank/DDBJ whole genome shotgun (WGS) entry which is preliminary data.</text>
</comment>
<dbReference type="Proteomes" id="UP001085076">
    <property type="component" value="Unassembled WGS sequence"/>
</dbReference>
<organism evidence="2 3">
    <name type="scientific">Dioscorea zingiberensis</name>
    <dbReference type="NCBI Taxonomy" id="325984"/>
    <lineage>
        <taxon>Eukaryota</taxon>
        <taxon>Viridiplantae</taxon>
        <taxon>Streptophyta</taxon>
        <taxon>Embryophyta</taxon>
        <taxon>Tracheophyta</taxon>
        <taxon>Spermatophyta</taxon>
        <taxon>Magnoliopsida</taxon>
        <taxon>Liliopsida</taxon>
        <taxon>Dioscoreales</taxon>
        <taxon>Dioscoreaceae</taxon>
        <taxon>Dioscorea</taxon>
    </lineage>
</organism>
<keyword evidence="3" id="KW-1185">Reference proteome</keyword>